<evidence type="ECO:0000313" key="2">
    <source>
        <dbReference type="EMBL" id="MBC5834893.1"/>
    </source>
</evidence>
<dbReference type="PROSITE" id="PS51257">
    <property type="entry name" value="PROKAR_LIPOPROTEIN"/>
    <property type="match status" value="1"/>
</dbReference>
<gene>
    <name evidence="2" type="ORF">H8R27_08340</name>
</gene>
<keyword evidence="3" id="KW-1185">Reference proteome</keyword>
<feature type="chain" id="PRO_5046344000" description="Proteinase inhibitor I42 chagasin domain-containing protein" evidence="1">
    <location>
        <begin position="22"/>
        <end position="135"/>
    </location>
</feature>
<sequence>MKKISALIGIFLLVISCSTESNEQTIHYEVLPVDSVIMPTEFYVDVENEITVKFLRPTVCHGFDGFYYEKDGFTRTVAIQSFVLDQSNCAESTTEAAAQLLKFKPTEVGTYLFKFWKGRDTAGADIFEEYSIVVQ</sequence>
<evidence type="ECO:0000313" key="3">
    <source>
        <dbReference type="Proteomes" id="UP000605990"/>
    </source>
</evidence>
<evidence type="ECO:0000256" key="1">
    <source>
        <dbReference type="SAM" id="SignalP"/>
    </source>
</evidence>
<name>A0ABR7IYV1_9FLAO</name>
<protein>
    <recommendedName>
        <fullName evidence="4">Proteinase inhibitor I42 chagasin domain-containing protein</fullName>
    </recommendedName>
</protein>
<feature type="signal peptide" evidence="1">
    <location>
        <begin position="1"/>
        <end position="21"/>
    </location>
</feature>
<dbReference type="RefSeq" id="WP_166128432.1">
    <property type="nucleotide sequence ID" value="NZ_JAANOQ010000005.1"/>
</dbReference>
<dbReference type="Proteomes" id="UP000605990">
    <property type="component" value="Unassembled WGS sequence"/>
</dbReference>
<comment type="caution">
    <text evidence="2">The sequence shown here is derived from an EMBL/GenBank/DDBJ whole genome shotgun (WGS) entry which is preliminary data.</text>
</comment>
<organism evidence="2 3">
    <name type="scientific">Flavobacterium bernardetii</name>
    <dbReference type="NCBI Taxonomy" id="2813823"/>
    <lineage>
        <taxon>Bacteria</taxon>
        <taxon>Pseudomonadati</taxon>
        <taxon>Bacteroidota</taxon>
        <taxon>Flavobacteriia</taxon>
        <taxon>Flavobacteriales</taxon>
        <taxon>Flavobacteriaceae</taxon>
        <taxon>Flavobacterium</taxon>
    </lineage>
</organism>
<reference evidence="2 3" key="1">
    <citation type="submission" date="2020-08" db="EMBL/GenBank/DDBJ databases">
        <title>Description of novel Flavobacterium F-408 isolate.</title>
        <authorList>
            <person name="Saticioglu I.B."/>
            <person name="Duman M."/>
            <person name="Altun S."/>
        </authorList>
    </citation>
    <scope>NUCLEOTIDE SEQUENCE [LARGE SCALE GENOMIC DNA]</scope>
    <source>
        <strain evidence="2 3">F-408</strain>
    </source>
</reference>
<proteinExistence type="predicted"/>
<accession>A0ABR7IYV1</accession>
<keyword evidence="1" id="KW-0732">Signal</keyword>
<dbReference type="EMBL" id="JACRUN010000004">
    <property type="protein sequence ID" value="MBC5834893.1"/>
    <property type="molecule type" value="Genomic_DNA"/>
</dbReference>
<evidence type="ECO:0008006" key="4">
    <source>
        <dbReference type="Google" id="ProtNLM"/>
    </source>
</evidence>